<dbReference type="AlphaFoldDB" id="A0A0M1P8E2"/>
<keyword evidence="1" id="KW-0812">Transmembrane</keyword>
<dbReference type="Pfam" id="PF10754">
    <property type="entry name" value="DUF2569"/>
    <property type="match status" value="1"/>
</dbReference>
<feature type="transmembrane region" description="Helical" evidence="1">
    <location>
        <begin position="58"/>
        <end position="85"/>
    </location>
</feature>
<protein>
    <recommendedName>
        <fullName evidence="4">DUF2569 domain-containing protein</fullName>
    </recommendedName>
</protein>
<evidence type="ECO:0000256" key="1">
    <source>
        <dbReference type="SAM" id="Phobius"/>
    </source>
</evidence>
<gene>
    <name evidence="2" type="ORF">AM231_14905</name>
</gene>
<evidence type="ECO:0000313" key="3">
    <source>
        <dbReference type="Proteomes" id="UP000036932"/>
    </source>
</evidence>
<keyword evidence="1" id="KW-1133">Transmembrane helix</keyword>
<evidence type="ECO:0000313" key="2">
    <source>
        <dbReference type="EMBL" id="KOR90289.1"/>
    </source>
</evidence>
<reference evidence="3" key="1">
    <citation type="submission" date="2015-08" db="EMBL/GenBank/DDBJ databases">
        <title>Genome sequencing project for genomic taxonomy and phylogenomics of Bacillus-like bacteria.</title>
        <authorList>
            <person name="Liu B."/>
            <person name="Wang J."/>
            <person name="Zhu Y."/>
            <person name="Liu G."/>
            <person name="Chen Q."/>
            <person name="Chen Z."/>
            <person name="Lan J."/>
            <person name="Che J."/>
            <person name="Ge C."/>
            <person name="Shi H."/>
            <person name="Pan Z."/>
            <person name="Liu X."/>
        </authorList>
    </citation>
    <scope>NUCLEOTIDE SEQUENCE [LARGE SCALE GENOMIC DNA]</scope>
    <source>
        <strain evidence="3">FJAT-22460</strain>
    </source>
</reference>
<name>A0A0M1P8E2_9BACL</name>
<sequence>MENEIVLNEEKVYRKIGGGLFVVPVLFLLLPIYFLAQFKRDILPNVKALGLYLQMNPAMILVAIFEVVSIITLFYLLISSIIFFFKKKVEFQKVMVSLLGFYSLFLIVDYFLCNLFANYATPEIAETFNAPYRKVIYRSLIISAILIPYLLVSKRVKGTFIK</sequence>
<comment type="caution">
    <text evidence="2">The sequence shown here is derived from an EMBL/GenBank/DDBJ whole genome shotgun (WGS) entry which is preliminary data.</text>
</comment>
<dbReference type="OrthoDB" id="9155572at2"/>
<feature type="transmembrane region" description="Helical" evidence="1">
    <location>
        <begin position="97"/>
        <end position="120"/>
    </location>
</feature>
<feature type="transmembrane region" description="Helical" evidence="1">
    <location>
        <begin position="20"/>
        <end position="38"/>
    </location>
</feature>
<keyword evidence="3" id="KW-1185">Reference proteome</keyword>
<dbReference type="PATRIC" id="fig|1705565.3.peg.5032"/>
<dbReference type="Proteomes" id="UP000036932">
    <property type="component" value="Unassembled WGS sequence"/>
</dbReference>
<dbReference type="RefSeq" id="WP_054403233.1">
    <property type="nucleotide sequence ID" value="NZ_LIUT01000001.1"/>
</dbReference>
<feature type="transmembrane region" description="Helical" evidence="1">
    <location>
        <begin position="135"/>
        <end position="152"/>
    </location>
</feature>
<organism evidence="2 3">
    <name type="scientific">Paenibacillus solani</name>
    <dbReference type="NCBI Taxonomy" id="1705565"/>
    <lineage>
        <taxon>Bacteria</taxon>
        <taxon>Bacillati</taxon>
        <taxon>Bacillota</taxon>
        <taxon>Bacilli</taxon>
        <taxon>Bacillales</taxon>
        <taxon>Paenibacillaceae</taxon>
        <taxon>Paenibacillus</taxon>
    </lineage>
</organism>
<accession>A0A0M1P8E2</accession>
<evidence type="ECO:0008006" key="4">
    <source>
        <dbReference type="Google" id="ProtNLM"/>
    </source>
</evidence>
<keyword evidence="1" id="KW-0472">Membrane</keyword>
<dbReference type="EMBL" id="LIUT01000001">
    <property type="protein sequence ID" value="KOR90289.1"/>
    <property type="molecule type" value="Genomic_DNA"/>
</dbReference>
<dbReference type="InterPro" id="IPR019690">
    <property type="entry name" value="DUF2569"/>
</dbReference>
<proteinExistence type="predicted"/>